<dbReference type="PANTHER" id="PTHR42693">
    <property type="entry name" value="ARYLSULFATASE FAMILY MEMBER"/>
    <property type="match status" value="1"/>
</dbReference>
<dbReference type="InterPro" id="IPR050738">
    <property type="entry name" value="Sulfatase"/>
</dbReference>
<evidence type="ECO:0000256" key="8">
    <source>
        <dbReference type="SAM" id="MobiDB-lite"/>
    </source>
</evidence>
<keyword evidence="4" id="KW-0479">Metal-binding</keyword>
<comment type="caution">
    <text evidence="11">The sequence shown here is derived from an EMBL/GenBank/DDBJ whole genome shotgun (WGS) entry which is preliminary data.</text>
</comment>
<dbReference type="EMBL" id="JBHTBS010000017">
    <property type="protein sequence ID" value="MFC7339467.1"/>
    <property type="molecule type" value="Genomic_DNA"/>
</dbReference>
<dbReference type="PROSITE" id="PS00523">
    <property type="entry name" value="SULFATASE_1"/>
    <property type="match status" value="1"/>
</dbReference>
<gene>
    <name evidence="11" type="ORF">ACFQY0_19900</name>
</gene>
<proteinExistence type="inferred from homology"/>
<keyword evidence="5 9" id="KW-0732">Signal</keyword>
<comment type="subcellular location">
    <subcellularLocation>
        <location evidence="1">Secreted</location>
    </subcellularLocation>
</comment>
<feature type="compositionally biased region" description="Acidic residues" evidence="8">
    <location>
        <begin position="267"/>
        <end position="276"/>
    </location>
</feature>
<feature type="signal peptide" evidence="9">
    <location>
        <begin position="1"/>
        <end position="34"/>
    </location>
</feature>
<dbReference type="Gene3D" id="3.30.1120.10">
    <property type="match status" value="1"/>
</dbReference>
<keyword evidence="6" id="KW-0378">Hydrolase</keyword>
<feature type="chain" id="PRO_5047343800" evidence="9">
    <location>
        <begin position="35"/>
        <end position="1032"/>
    </location>
</feature>
<feature type="domain" description="Sulfatase N-terminal" evidence="10">
    <location>
        <begin position="375"/>
        <end position="762"/>
    </location>
</feature>
<evidence type="ECO:0000256" key="7">
    <source>
        <dbReference type="ARBA" id="ARBA00022837"/>
    </source>
</evidence>
<feature type="compositionally biased region" description="Basic and acidic residues" evidence="8">
    <location>
        <begin position="217"/>
        <end position="232"/>
    </location>
</feature>
<name>A0ABW2LER2_9BACT</name>
<comment type="similarity">
    <text evidence="2">Belongs to the sulfatase family.</text>
</comment>
<accession>A0ABW2LER2</accession>
<feature type="compositionally biased region" description="Acidic residues" evidence="8">
    <location>
        <begin position="309"/>
        <end position="319"/>
    </location>
</feature>
<evidence type="ECO:0000259" key="10">
    <source>
        <dbReference type="Pfam" id="PF00884"/>
    </source>
</evidence>
<dbReference type="SUPFAM" id="SSF53649">
    <property type="entry name" value="Alkaline phosphatase-like"/>
    <property type="match status" value="1"/>
</dbReference>
<keyword evidence="12" id="KW-1185">Reference proteome</keyword>
<organism evidence="11 12">
    <name type="scientific">Haloferula chungangensis</name>
    <dbReference type="NCBI Taxonomy" id="1048331"/>
    <lineage>
        <taxon>Bacteria</taxon>
        <taxon>Pseudomonadati</taxon>
        <taxon>Verrucomicrobiota</taxon>
        <taxon>Verrucomicrobiia</taxon>
        <taxon>Verrucomicrobiales</taxon>
        <taxon>Verrucomicrobiaceae</taxon>
        <taxon>Haloferula</taxon>
    </lineage>
</organism>
<reference evidence="12" key="1">
    <citation type="journal article" date="2019" name="Int. J. Syst. Evol. Microbiol.">
        <title>The Global Catalogue of Microorganisms (GCM) 10K type strain sequencing project: providing services to taxonomists for standard genome sequencing and annotation.</title>
        <authorList>
            <consortium name="The Broad Institute Genomics Platform"/>
            <consortium name="The Broad Institute Genome Sequencing Center for Infectious Disease"/>
            <person name="Wu L."/>
            <person name="Ma J."/>
        </authorList>
    </citation>
    <scope>NUCLEOTIDE SEQUENCE [LARGE SCALE GENOMIC DNA]</scope>
    <source>
        <strain evidence="12">CGMCC 4.1467</strain>
    </source>
</reference>
<evidence type="ECO:0000256" key="6">
    <source>
        <dbReference type="ARBA" id="ARBA00022801"/>
    </source>
</evidence>
<feature type="region of interest" description="Disordered" evidence="8">
    <location>
        <begin position="207"/>
        <end position="371"/>
    </location>
</feature>
<dbReference type="InterPro" id="IPR018247">
    <property type="entry name" value="EF_Hand_1_Ca_BS"/>
</dbReference>
<dbReference type="Pfam" id="PF00884">
    <property type="entry name" value="Sulfatase"/>
    <property type="match status" value="1"/>
</dbReference>
<dbReference type="Gene3D" id="3.40.720.10">
    <property type="entry name" value="Alkaline Phosphatase, subunit A"/>
    <property type="match status" value="1"/>
</dbReference>
<protein>
    <submittedName>
        <fullName evidence="11">Sulfatase-like hydrolase/transferase</fullName>
    </submittedName>
</protein>
<keyword evidence="3" id="KW-0964">Secreted</keyword>
<evidence type="ECO:0000256" key="3">
    <source>
        <dbReference type="ARBA" id="ARBA00022525"/>
    </source>
</evidence>
<dbReference type="InterPro" id="IPR059100">
    <property type="entry name" value="TSP3_bac"/>
</dbReference>
<dbReference type="Proteomes" id="UP001596472">
    <property type="component" value="Unassembled WGS sequence"/>
</dbReference>
<dbReference type="InterPro" id="IPR017850">
    <property type="entry name" value="Alkaline_phosphatase_core_sf"/>
</dbReference>
<evidence type="ECO:0000313" key="12">
    <source>
        <dbReference type="Proteomes" id="UP001596472"/>
    </source>
</evidence>
<evidence type="ECO:0000256" key="1">
    <source>
        <dbReference type="ARBA" id="ARBA00004613"/>
    </source>
</evidence>
<feature type="compositionally biased region" description="Low complexity" evidence="8">
    <location>
        <begin position="277"/>
        <end position="286"/>
    </location>
</feature>
<evidence type="ECO:0000256" key="9">
    <source>
        <dbReference type="SAM" id="SignalP"/>
    </source>
</evidence>
<dbReference type="RefSeq" id="WP_379716342.1">
    <property type="nucleotide sequence ID" value="NZ_JBHTBS010000017.1"/>
</dbReference>
<keyword evidence="7" id="KW-0106">Calcium</keyword>
<dbReference type="PROSITE" id="PS00018">
    <property type="entry name" value="EF_HAND_1"/>
    <property type="match status" value="1"/>
</dbReference>
<evidence type="ECO:0000313" key="11">
    <source>
        <dbReference type="EMBL" id="MFC7339467.1"/>
    </source>
</evidence>
<dbReference type="InterPro" id="IPR024607">
    <property type="entry name" value="Sulfatase_CS"/>
</dbReference>
<dbReference type="PANTHER" id="PTHR42693:SF53">
    <property type="entry name" value="ENDO-4-O-SULFATASE"/>
    <property type="match status" value="1"/>
</dbReference>
<dbReference type="Pfam" id="PF18884">
    <property type="entry name" value="TSP3_bac"/>
    <property type="match status" value="4"/>
</dbReference>
<dbReference type="InterPro" id="IPR000917">
    <property type="entry name" value="Sulfatase_N"/>
</dbReference>
<sequence>MKRNSSNRLPRFCGLMLGAGLSALSAAPITPGHATTILTPTTLYTTDAQTPALAGAANVDSGDPSPESEIYIRERLSATQASRRISSYLNFDVSSLTIEDLNRPGFSVTFTADYDFQLNNSNSASAVLGRVTNSAWNGGTTSPLHSWGIDEAADRFSLIADISSLAPPVAVSADVTSIVRGWVTGSIDNFGLVVFCGELASNGAGFSNPRLVISSPRDSDRDGMPDDYERANGLDPNVNDADLDDDEVGGPDGLSNLEEYTAGTDPQDSDSDDDGLLDGQELEGTLNLWVSGAPSGPPGDPTDPLVSDSDGDGVNDYDEIIAGTDPNVRPPDTGPIIPFIDSDDDGYRDEAETAFGSDPNDPSDIPDNRPSARRPNIVIIYADDLGFGDISAYASLFGSASSAPTPNVDALAAQGVMFTHGHAGNGVCTPSRYALLTGKYNWREFDDITGNYGGTIGGDELPRVSDVTIAEFLKTQEYDTAAIGKWHLGGAFYRRNGERITDNPSASSEVDWARPVGLHAVAHGFDYFRGNAVAINFAPYVYMIDDRMQFWDASLNGGAGAYRDALNSDPFRWFTTSELNSTVVGAKGSRAGLGDPSYRQVDLGPQLIEDAEDYFAERATSGDPDPFFVYLPLHSPHRPWALTTSFVDADTSRGFPFGDWMREVDHRIGRIIAAIDNNGFGANTMVVFTSDNGPEHDMQRQSLQFGGDPNGPLRGHKRETYDGGTRVPFLVRWPGQAAAGMKVTDTVWQGDIFATIAAYLGVELPDTTAPDGESFLNLLRGQAKPSPQREAIVLSAQRGDLALKTADGWKFIDATGGSSDTSWDSANNELSGVAGIDRGTPKQLFRFGVDLGENVNLIENLTGETEIRNELKNLTGRDLLELLDTLRSTESTAIFPRAPDNDGDSMPNAYEIANGLDPDWPPDATGDLDGDGATNVDEFIAGTNPTDNRDVLRISVFELEGQSVDLSWPSVIGRSYQLVWSSDLKSWSRAATETGTGAEIRVNVELGPIDDMDGIKDNLDQLFFRVEVSMAE</sequence>
<feature type="compositionally biased region" description="Low complexity" evidence="8">
    <location>
        <begin position="357"/>
        <end position="369"/>
    </location>
</feature>
<evidence type="ECO:0000256" key="2">
    <source>
        <dbReference type="ARBA" id="ARBA00008779"/>
    </source>
</evidence>
<evidence type="ECO:0000256" key="4">
    <source>
        <dbReference type="ARBA" id="ARBA00022723"/>
    </source>
</evidence>
<evidence type="ECO:0000256" key="5">
    <source>
        <dbReference type="ARBA" id="ARBA00022729"/>
    </source>
</evidence>